<feature type="transmembrane region" description="Helical" evidence="7">
    <location>
        <begin position="96"/>
        <end position="115"/>
    </location>
</feature>
<dbReference type="Pfam" id="PF03458">
    <property type="entry name" value="Gly_transporter"/>
    <property type="match status" value="2"/>
</dbReference>
<accession>A0A7R6PD02</accession>
<dbReference type="AlphaFoldDB" id="A0A7R6PD02"/>
<gene>
    <name evidence="9" type="ORF">AMJAP_2570</name>
</gene>
<proteinExistence type="inferred from homology"/>
<keyword evidence="6 7" id="KW-0472">Membrane</keyword>
<keyword evidence="10" id="KW-1185">Reference proteome</keyword>
<feature type="transmembrane region" description="Helical" evidence="7">
    <location>
        <begin position="64"/>
        <end position="84"/>
    </location>
</feature>
<dbReference type="KEGG" id="ajp:AMJAP_2570"/>
<feature type="domain" description="Glycine transporter" evidence="8">
    <location>
        <begin position="97"/>
        <end position="169"/>
    </location>
</feature>
<dbReference type="PANTHER" id="PTHR30506">
    <property type="entry name" value="INNER MEMBRANE PROTEIN"/>
    <property type="match status" value="1"/>
</dbReference>
<protein>
    <recommendedName>
        <fullName evidence="8">Glycine transporter domain-containing protein</fullName>
    </recommendedName>
</protein>
<feature type="transmembrane region" description="Helical" evidence="7">
    <location>
        <begin position="6"/>
        <end position="26"/>
    </location>
</feature>
<evidence type="ECO:0000259" key="8">
    <source>
        <dbReference type="Pfam" id="PF03458"/>
    </source>
</evidence>
<dbReference type="PANTHER" id="PTHR30506:SF3">
    <property type="entry name" value="UPF0126 INNER MEMBRANE PROTEIN YADS-RELATED"/>
    <property type="match status" value="1"/>
</dbReference>
<keyword evidence="3" id="KW-1003">Cell membrane</keyword>
<dbReference type="Proteomes" id="UP000595663">
    <property type="component" value="Chromosome"/>
</dbReference>
<sequence length="211" mass="22539">MPFDITAVISIMGLSAVAVFAVSGALDAARQKMDILGLMLIGTATGLGGGTLRDVLLGKLPVFWIQEPVWIIICLVASAVTYFIAPKLASRTRALIWMDAVGIALFAVVGTEIGLKFGTSPLIAVCMGVMTGSFGGIARDLLCGSNLTLMNEELYITPMLVGSVTYLILNTLSLPYSYDLIGGFIVAFSLRALAIQFNIKLPNMYRKHQDS</sequence>
<evidence type="ECO:0000256" key="2">
    <source>
        <dbReference type="ARBA" id="ARBA00008193"/>
    </source>
</evidence>
<evidence type="ECO:0000256" key="1">
    <source>
        <dbReference type="ARBA" id="ARBA00004651"/>
    </source>
</evidence>
<feature type="domain" description="Glycine transporter" evidence="8">
    <location>
        <begin position="13"/>
        <end position="85"/>
    </location>
</feature>
<organism evidence="9 10">
    <name type="scientific">Amphritea japonica ATCC BAA-1530</name>
    <dbReference type="NCBI Taxonomy" id="1278309"/>
    <lineage>
        <taxon>Bacteria</taxon>
        <taxon>Pseudomonadati</taxon>
        <taxon>Pseudomonadota</taxon>
        <taxon>Gammaproteobacteria</taxon>
        <taxon>Oceanospirillales</taxon>
        <taxon>Oceanospirillaceae</taxon>
        <taxon>Amphritea</taxon>
    </lineage>
</organism>
<dbReference type="OrthoDB" id="9791874at2"/>
<evidence type="ECO:0000313" key="9">
    <source>
        <dbReference type="EMBL" id="BBB27158.1"/>
    </source>
</evidence>
<feature type="transmembrane region" description="Helical" evidence="7">
    <location>
        <begin position="121"/>
        <end position="142"/>
    </location>
</feature>
<evidence type="ECO:0000256" key="7">
    <source>
        <dbReference type="SAM" id="Phobius"/>
    </source>
</evidence>
<evidence type="ECO:0000313" key="10">
    <source>
        <dbReference type="Proteomes" id="UP000595663"/>
    </source>
</evidence>
<dbReference type="GO" id="GO:0005886">
    <property type="term" value="C:plasma membrane"/>
    <property type="evidence" value="ECO:0007669"/>
    <property type="project" value="UniProtKB-SubCell"/>
</dbReference>
<evidence type="ECO:0000256" key="3">
    <source>
        <dbReference type="ARBA" id="ARBA00022475"/>
    </source>
</evidence>
<reference evidence="9 10" key="1">
    <citation type="journal article" date="2008" name="Int. J. Syst. Evol. Microbiol.">
        <title>Amphritea japonica sp. nov. and Amphritea balenae sp. nov., isolated from the sediment adjacent to sperm whale carcasses off Kagoshima, Japan.</title>
        <authorList>
            <person name="Miyazaki M."/>
            <person name="Nogi Y."/>
            <person name="Fujiwara Y."/>
            <person name="Kawato M."/>
            <person name="Nagahama T."/>
            <person name="Kubokawa K."/>
            <person name="Horikoshi K."/>
        </authorList>
    </citation>
    <scope>NUCLEOTIDE SEQUENCE [LARGE SCALE GENOMIC DNA]</scope>
    <source>
        <strain evidence="9 10">ATCC BAA-1530</strain>
    </source>
</reference>
<keyword evidence="5 7" id="KW-1133">Transmembrane helix</keyword>
<feature type="transmembrane region" description="Helical" evidence="7">
    <location>
        <begin position="180"/>
        <end position="199"/>
    </location>
</feature>
<evidence type="ECO:0000256" key="6">
    <source>
        <dbReference type="ARBA" id="ARBA00023136"/>
    </source>
</evidence>
<name>A0A7R6PD02_9GAMM</name>
<feature type="transmembrane region" description="Helical" evidence="7">
    <location>
        <begin position="154"/>
        <end position="174"/>
    </location>
</feature>
<evidence type="ECO:0000256" key="5">
    <source>
        <dbReference type="ARBA" id="ARBA00022989"/>
    </source>
</evidence>
<comment type="similarity">
    <text evidence="2">Belongs to the UPF0126 family.</text>
</comment>
<dbReference type="InterPro" id="IPR005115">
    <property type="entry name" value="Gly_transporter"/>
</dbReference>
<evidence type="ECO:0000256" key="4">
    <source>
        <dbReference type="ARBA" id="ARBA00022692"/>
    </source>
</evidence>
<feature type="transmembrane region" description="Helical" evidence="7">
    <location>
        <begin position="33"/>
        <end position="52"/>
    </location>
</feature>
<comment type="subcellular location">
    <subcellularLocation>
        <location evidence="1">Cell membrane</location>
        <topology evidence="1">Multi-pass membrane protein</topology>
    </subcellularLocation>
</comment>
<dbReference type="RefSeq" id="WP_019620031.1">
    <property type="nucleotide sequence ID" value="NZ_AP014545.1"/>
</dbReference>
<dbReference type="EMBL" id="AP014545">
    <property type="protein sequence ID" value="BBB27158.1"/>
    <property type="molecule type" value="Genomic_DNA"/>
</dbReference>
<keyword evidence="4 7" id="KW-0812">Transmembrane</keyword>